<gene>
    <name evidence="1" type="ORF">SCALOS_LOCUS1479</name>
</gene>
<name>A0ACA9K7Q4_9GLOM</name>
<organism evidence="1 2">
    <name type="scientific">Scutellospora calospora</name>
    <dbReference type="NCBI Taxonomy" id="85575"/>
    <lineage>
        <taxon>Eukaryota</taxon>
        <taxon>Fungi</taxon>
        <taxon>Fungi incertae sedis</taxon>
        <taxon>Mucoromycota</taxon>
        <taxon>Glomeromycotina</taxon>
        <taxon>Glomeromycetes</taxon>
        <taxon>Diversisporales</taxon>
        <taxon>Gigasporaceae</taxon>
        <taxon>Scutellospora</taxon>
    </lineage>
</organism>
<sequence>MGHTLQIKEGSKVTILSLDNNLEIEIEASAVRKKFVTNKSTSYDSYNDNNNILAE</sequence>
<keyword evidence="2" id="KW-1185">Reference proteome</keyword>
<comment type="caution">
    <text evidence="1">The sequence shown here is derived from an EMBL/GenBank/DDBJ whole genome shotgun (WGS) entry which is preliminary data.</text>
</comment>
<protein>
    <submittedName>
        <fullName evidence="1">7458_t:CDS:1</fullName>
    </submittedName>
</protein>
<proteinExistence type="predicted"/>
<dbReference type="EMBL" id="CAJVPM010001028">
    <property type="protein sequence ID" value="CAG8457812.1"/>
    <property type="molecule type" value="Genomic_DNA"/>
</dbReference>
<feature type="non-terminal residue" evidence="1">
    <location>
        <position position="55"/>
    </location>
</feature>
<accession>A0ACA9K7Q4</accession>
<dbReference type="Proteomes" id="UP000789860">
    <property type="component" value="Unassembled WGS sequence"/>
</dbReference>
<evidence type="ECO:0000313" key="2">
    <source>
        <dbReference type="Proteomes" id="UP000789860"/>
    </source>
</evidence>
<evidence type="ECO:0000313" key="1">
    <source>
        <dbReference type="EMBL" id="CAG8457812.1"/>
    </source>
</evidence>
<reference evidence="1" key="1">
    <citation type="submission" date="2021-06" db="EMBL/GenBank/DDBJ databases">
        <authorList>
            <person name="Kallberg Y."/>
            <person name="Tangrot J."/>
            <person name="Rosling A."/>
        </authorList>
    </citation>
    <scope>NUCLEOTIDE SEQUENCE</scope>
    <source>
        <strain evidence="1">AU212A</strain>
    </source>
</reference>